<keyword evidence="1" id="KW-0472">Membrane</keyword>
<evidence type="ECO:0000313" key="2">
    <source>
        <dbReference type="EMBL" id="MBC3474075.1"/>
    </source>
</evidence>
<feature type="transmembrane region" description="Helical" evidence="1">
    <location>
        <begin position="61"/>
        <end position="78"/>
    </location>
</feature>
<dbReference type="EMBL" id="JABWRS010000001">
    <property type="protein sequence ID" value="MBC3474075.1"/>
    <property type="molecule type" value="Genomic_DNA"/>
</dbReference>
<evidence type="ECO:0000313" key="3">
    <source>
        <dbReference type="Proteomes" id="UP000628086"/>
    </source>
</evidence>
<name>A0ABR6V0Q7_9PSED</name>
<protein>
    <submittedName>
        <fullName evidence="2">Uncharacterized protein</fullName>
    </submittedName>
</protein>
<dbReference type="RefSeq" id="WP_023381285.1">
    <property type="nucleotide sequence ID" value="NZ_JABWRR010000009.1"/>
</dbReference>
<organism evidence="2 3">
    <name type="scientific">Pseudomonas taiwanensis</name>
    <dbReference type="NCBI Taxonomy" id="470150"/>
    <lineage>
        <taxon>Bacteria</taxon>
        <taxon>Pseudomonadati</taxon>
        <taxon>Pseudomonadota</taxon>
        <taxon>Gammaproteobacteria</taxon>
        <taxon>Pseudomonadales</taxon>
        <taxon>Pseudomonadaceae</taxon>
        <taxon>Pseudomonas</taxon>
    </lineage>
</organism>
<evidence type="ECO:0000256" key="1">
    <source>
        <dbReference type="SAM" id="Phobius"/>
    </source>
</evidence>
<keyword evidence="1" id="KW-1133">Transmembrane helix</keyword>
<proteinExistence type="predicted"/>
<gene>
    <name evidence="2" type="ORF">HU747_00540</name>
</gene>
<keyword evidence="1" id="KW-0812">Transmembrane</keyword>
<accession>A0ABR6V0Q7</accession>
<keyword evidence="3" id="KW-1185">Reference proteome</keyword>
<reference evidence="2 3" key="1">
    <citation type="journal article" date="2020" name="Microorganisms">
        <title>Reliable Identification of Environmental Pseudomonas Isolates Using the rpoD Gene.</title>
        <authorList>
            <consortium name="The Broad Institute Genome Sequencing Platform"/>
            <person name="Girard L."/>
            <person name="Lood C."/>
            <person name="Rokni-Zadeh H."/>
            <person name="van Noort V."/>
            <person name="Lavigne R."/>
            <person name="De Mot R."/>
        </authorList>
    </citation>
    <scope>NUCLEOTIDE SEQUENCE [LARGE SCALE GENOMIC DNA]</scope>
    <source>
        <strain evidence="2 3">RW7P2</strain>
    </source>
</reference>
<comment type="caution">
    <text evidence="2">The sequence shown here is derived from an EMBL/GenBank/DDBJ whole genome shotgun (WGS) entry which is preliminary data.</text>
</comment>
<feature type="transmembrane region" description="Helical" evidence="1">
    <location>
        <begin position="23"/>
        <end position="49"/>
    </location>
</feature>
<dbReference type="Proteomes" id="UP000628086">
    <property type="component" value="Unassembled WGS sequence"/>
</dbReference>
<sequence length="96" mass="10755">MVRAAPTAVDEARLVRPRLVWRLVFIQVLLMGGFLYVSLLCLGGFLLMVGFDDQHSQAQRLMALAGGGLILLVSLWLLKVAMPRRLVPVLVERDRQ</sequence>